<keyword evidence="3" id="KW-0813">Transport</keyword>
<comment type="similarity">
    <text evidence="2">Belongs to the cation diffusion facilitator (CDF) transporter (TC 2.A.4) family.</text>
</comment>
<feature type="domain" description="Cation efflux protein transmembrane" evidence="8">
    <location>
        <begin position="8"/>
        <end position="207"/>
    </location>
</feature>
<feature type="transmembrane region" description="Helical" evidence="7">
    <location>
        <begin position="75"/>
        <end position="101"/>
    </location>
</feature>
<evidence type="ECO:0000259" key="9">
    <source>
        <dbReference type="Pfam" id="PF16916"/>
    </source>
</evidence>
<dbReference type="RefSeq" id="WP_033102062.1">
    <property type="nucleotide sequence ID" value="NZ_JACEIP010000039.1"/>
</dbReference>
<dbReference type="FunFam" id="1.20.1510.10:FF:000006">
    <property type="entry name" value="Divalent cation efflux transporter"/>
    <property type="match status" value="1"/>
</dbReference>
<dbReference type="InterPro" id="IPR027470">
    <property type="entry name" value="Cation_efflux_CTD"/>
</dbReference>
<feature type="transmembrane region" description="Helical" evidence="7">
    <location>
        <begin position="149"/>
        <end position="167"/>
    </location>
</feature>
<protein>
    <submittedName>
        <fullName evidence="10">Cation transporter</fullName>
    </submittedName>
</protein>
<evidence type="ECO:0000256" key="7">
    <source>
        <dbReference type="SAM" id="Phobius"/>
    </source>
</evidence>
<evidence type="ECO:0000256" key="5">
    <source>
        <dbReference type="ARBA" id="ARBA00022989"/>
    </source>
</evidence>
<sequence>MKSGIFALWVSFISNLILTLLKLIIGLLFQSQVLIADGFHNAGDVIATLAALISSKVAKKPADDEHPYGHGKAEVIASGIVAIILAFAAVFMAYQSIAAFFLPPVEASLIALITALISLVWKQALYFYCIRLGKAQHSKSLISTAIDHLADVYATIAAIIGIGIALLGDEYNIAFAKYGDPIAGIIVSLFVMKLAYEMGKESVDILMERNISFNDLNELRKIVNEFPEVKRIDKIRGREHGHYIIVDIRISIPNELSIQEGHDLGRKIKTRIMSKNPRVEEVLIHLNPWHNE</sequence>
<feature type="transmembrane region" description="Helical" evidence="7">
    <location>
        <begin position="6"/>
        <end position="29"/>
    </location>
</feature>
<evidence type="ECO:0000256" key="1">
    <source>
        <dbReference type="ARBA" id="ARBA00004141"/>
    </source>
</evidence>
<dbReference type="NCBIfam" id="TIGR01297">
    <property type="entry name" value="CDF"/>
    <property type="match status" value="1"/>
</dbReference>
<organism evidence="10 11">
    <name type="scientific">Thermoactinomyces daqus</name>
    <dbReference type="NCBI Taxonomy" id="1329516"/>
    <lineage>
        <taxon>Bacteria</taxon>
        <taxon>Bacillati</taxon>
        <taxon>Bacillota</taxon>
        <taxon>Bacilli</taxon>
        <taxon>Bacillales</taxon>
        <taxon>Thermoactinomycetaceae</taxon>
        <taxon>Thermoactinomyces</taxon>
    </lineage>
</organism>
<keyword evidence="6 7" id="KW-0472">Membrane</keyword>
<evidence type="ECO:0000256" key="2">
    <source>
        <dbReference type="ARBA" id="ARBA00008114"/>
    </source>
</evidence>
<dbReference type="Gene3D" id="1.20.1510.10">
    <property type="entry name" value="Cation efflux protein transmembrane domain"/>
    <property type="match status" value="1"/>
</dbReference>
<dbReference type="PANTHER" id="PTHR43840:SF15">
    <property type="entry name" value="MITOCHONDRIAL METAL TRANSPORTER 1-RELATED"/>
    <property type="match status" value="1"/>
</dbReference>
<comment type="caution">
    <text evidence="10">The sequence shown here is derived from an EMBL/GenBank/DDBJ whole genome shotgun (WGS) entry which is preliminary data.</text>
</comment>
<feature type="transmembrane region" description="Helical" evidence="7">
    <location>
        <begin position="107"/>
        <end position="128"/>
    </location>
</feature>
<keyword evidence="5 7" id="KW-1133">Transmembrane helix</keyword>
<comment type="subcellular location">
    <subcellularLocation>
        <location evidence="1">Membrane</location>
        <topology evidence="1">Multi-pass membrane protein</topology>
    </subcellularLocation>
</comment>
<dbReference type="SUPFAM" id="SSF160240">
    <property type="entry name" value="Cation efflux protein cytoplasmic domain-like"/>
    <property type="match status" value="1"/>
</dbReference>
<dbReference type="Proteomes" id="UP000530514">
    <property type="component" value="Unassembled WGS sequence"/>
</dbReference>
<dbReference type="Gene3D" id="3.30.70.1350">
    <property type="entry name" value="Cation efflux protein, cytoplasmic domain"/>
    <property type="match status" value="1"/>
</dbReference>
<dbReference type="InterPro" id="IPR002524">
    <property type="entry name" value="Cation_efflux"/>
</dbReference>
<gene>
    <name evidence="10" type="ORF">H1164_16300</name>
</gene>
<dbReference type="InterPro" id="IPR058533">
    <property type="entry name" value="Cation_efflux_TM"/>
</dbReference>
<dbReference type="GO" id="GO:0008324">
    <property type="term" value="F:monoatomic cation transmembrane transporter activity"/>
    <property type="evidence" value="ECO:0007669"/>
    <property type="project" value="InterPro"/>
</dbReference>
<dbReference type="AlphaFoldDB" id="A0A7W2AIM0"/>
<dbReference type="Pfam" id="PF01545">
    <property type="entry name" value="Cation_efflux"/>
    <property type="match status" value="1"/>
</dbReference>
<proteinExistence type="inferred from homology"/>
<evidence type="ECO:0000256" key="4">
    <source>
        <dbReference type="ARBA" id="ARBA00022692"/>
    </source>
</evidence>
<feature type="domain" description="Cation efflux protein cytoplasmic" evidence="9">
    <location>
        <begin position="215"/>
        <end position="288"/>
    </location>
</feature>
<dbReference type="Pfam" id="PF16916">
    <property type="entry name" value="ZT_dimer"/>
    <property type="match status" value="1"/>
</dbReference>
<dbReference type="OrthoDB" id="9806522at2"/>
<dbReference type="InterPro" id="IPR050291">
    <property type="entry name" value="CDF_Transporter"/>
</dbReference>
<keyword evidence="11" id="KW-1185">Reference proteome</keyword>
<dbReference type="GO" id="GO:0016020">
    <property type="term" value="C:membrane"/>
    <property type="evidence" value="ECO:0007669"/>
    <property type="project" value="UniProtKB-SubCell"/>
</dbReference>
<dbReference type="InterPro" id="IPR027469">
    <property type="entry name" value="Cation_efflux_TMD_sf"/>
</dbReference>
<evidence type="ECO:0000256" key="6">
    <source>
        <dbReference type="ARBA" id="ARBA00023136"/>
    </source>
</evidence>
<reference evidence="10 11" key="1">
    <citation type="submission" date="2020-07" db="EMBL/GenBank/DDBJ databases">
        <authorList>
            <person name="Feng H."/>
        </authorList>
    </citation>
    <scope>NUCLEOTIDE SEQUENCE [LARGE SCALE GENOMIC DNA]</scope>
    <source>
        <strain evidence="11">s-11</strain>
    </source>
</reference>
<dbReference type="SUPFAM" id="SSF161111">
    <property type="entry name" value="Cation efflux protein transmembrane domain-like"/>
    <property type="match status" value="1"/>
</dbReference>
<evidence type="ECO:0000313" key="10">
    <source>
        <dbReference type="EMBL" id="MBA4544407.1"/>
    </source>
</evidence>
<evidence type="ECO:0000259" key="8">
    <source>
        <dbReference type="Pfam" id="PF01545"/>
    </source>
</evidence>
<evidence type="ECO:0000256" key="3">
    <source>
        <dbReference type="ARBA" id="ARBA00022448"/>
    </source>
</evidence>
<accession>A0A7W2AIM0</accession>
<dbReference type="EMBL" id="JACEIP010000039">
    <property type="protein sequence ID" value="MBA4544407.1"/>
    <property type="molecule type" value="Genomic_DNA"/>
</dbReference>
<dbReference type="PANTHER" id="PTHR43840">
    <property type="entry name" value="MITOCHONDRIAL METAL TRANSPORTER 1-RELATED"/>
    <property type="match status" value="1"/>
</dbReference>
<evidence type="ECO:0000313" key="11">
    <source>
        <dbReference type="Proteomes" id="UP000530514"/>
    </source>
</evidence>
<name>A0A7W2AIM0_9BACL</name>
<dbReference type="InterPro" id="IPR036837">
    <property type="entry name" value="Cation_efflux_CTD_sf"/>
</dbReference>
<keyword evidence="4 7" id="KW-0812">Transmembrane</keyword>